<proteinExistence type="predicted"/>
<evidence type="ECO:0000313" key="2">
    <source>
        <dbReference type="Proteomes" id="UP000094329"/>
    </source>
</evidence>
<evidence type="ECO:0000313" key="1">
    <source>
        <dbReference type="EMBL" id="ODN41831.1"/>
    </source>
</evidence>
<keyword evidence="2" id="KW-1185">Reference proteome</keyword>
<comment type="caution">
    <text evidence="1">The sequence shown here is derived from an EMBL/GenBank/DDBJ whole genome shotgun (WGS) entry which is preliminary data.</text>
</comment>
<name>A0ABX2ZZ09_9GAMM</name>
<evidence type="ECO:0008006" key="3">
    <source>
        <dbReference type="Google" id="ProtNLM"/>
    </source>
</evidence>
<sequence>MILVDDNPRYREPTVGAGYKFLLVTRDDDPNRDKSYLIKAMEMAGLTAAQIVERIIKCSPNEAVKKRLTSALFRE</sequence>
<dbReference type="RefSeq" id="WP_069311633.1">
    <property type="nucleotide sequence ID" value="NZ_MDTU01000001.1"/>
</dbReference>
<dbReference type="EMBL" id="MDTU01000001">
    <property type="protein sequence ID" value="ODN41831.1"/>
    <property type="molecule type" value="Genomic_DNA"/>
</dbReference>
<protein>
    <recommendedName>
        <fullName evidence="3">Response regulatory domain-containing protein</fullName>
    </recommendedName>
</protein>
<organism evidence="1 2">
    <name type="scientific">Piscirickettsia litoralis</name>
    <dbReference type="NCBI Taxonomy" id="1891921"/>
    <lineage>
        <taxon>Bacteria</taxon>
        <taxon>Pseudomonadati</taxon>
        <taxon>Pseudomonadota</taxon>
        <taxon>Gammaproteobacteria</taxon>
        <taxon>Thiotrichales</taxon>
        <taxon>Piscirickettsiaceae</taxon>
        <taxon>Piscirickettsia</taxon>
    </lineage>
</organism>
<gene>
    <name evidence="1" type="ORF">BGC07_01125</name>
</gene>
<reference evidence="1 2" key="1">
    <citation type="submission" date="2016-08" db="EMBL/GenBank/DDBJ databases">
        <title>Draft genome sequence of Candidatus Piscirickettsia litoralis, from seawater.</title>
        <authorList>
            <person name="Wan X."/>
            <person name="Lee A.J."/>
            <person name="Hou S."/>
            <person name="Donachie S.P."/>
        </authorList>
    </citation>
    <scope>NUCLEOTIDE SEQUENCE [LARGE SCALE GENOMIC DNA]</scope>
    <source>
        <strain evidence="1 2">Y2</strain>
    </source>
</reference>
<accession>A0ABX2ZZ09</accession>
<dbReference type="Proteomes" id="UP000094329">
    <property type="component" value="Unassembled WGS sequence"/>
</dbReference>